<evidence type="ECO:0000313" key="4">
    <source>
        <dbReference type="EMBL" id="QQD25497.1"/>
    </source>
</evidence>
<feature type="transmembrane region" description="Helical" evidence="2">
    <location>
        <begin position="279"/>
        <end position="301"/>
    </location>
</feature>
<sequence length="433" mass="48197">MAVHVTRCPHCQTSFRVRDEHLSAARGMVRCGSCLQVFKAAEHFIDGDAAPAAAKTLVKAPATAAQPARQPAPPKPAAVKPPAPADDDDDFGLIHDNMDDEPLPEKMADDPFVDFNLRTPEKQPRPAPRFELELDESITSLRNASSTTLDFVDPEKAGKGQDDDEAWADALLQDDPQDDIAPPPKRPVLNEAEFNFDLPPPEEDDFRGFLDDDEDEAGLAATKRPSKNTGKNTSFALNGDDELTQQAREIAIPVRNVPRLQAEPLQFQEPTANHRRLPWGWLSGIVLMLIIAAAQTLYFRFDDWARTPQWRPFYSQLCAQLNCTLPKVQNVREMNTQHLVVRAHPKLQKALMVDTLLLNRADYEQPFPDLLLVFSDLNDRVVASRRFTPAQYLSGELAGQQDMPVRTPVHIALELVDPGPEAVSYAIDLLGNQ</sequence>
<keyword evidence="5" id="KW-1185">Reference proteome</keyword>
<evidence type="ECO:0000256" key="1">
    <source>
        <dbReference type="SAM" id="MobiDB-lite"/>
    </source>
</evidence>
<dbReference type="Pfam" id="PF13717">
    <property type="entry name" value="Zn_ribbon_4"/>
    <property type="match status" value="1"/>
</dbReference>
<accession>A0A9X7YQY2</accession>
<feature type="compositionally biased region" description="Pro residues" evidence="1">
    <location>
        <begin position="70"/>
        <end position="84"/>
    </location>
</feature>
<organism evidence="4 5">
    <name type="scientific">Venatoribacter cucullus</name>
    <dbReference type="NCBI Taxonomy" id="2661630"/>
    <lineage>
        <taxon>Bacteria</taxon>
        <taxon>Pseudomonadati</taxon>
        <taxon>Pseudomonadota</taxon>
        <taxon>Gammaproteobacteria</taxon>
        <taxon>Oceanospirillales</taxon>
        <taxon>Oceanospirillaceae</taxon>
        <taxon>Venatoribacter</taxon>
    </lineage>
</organism>
<dbReference type="AlphaFoldDB" id="A0A9X7YQY2"/>
<keyword evidence="2" id="KW-0812">Transmembrane</keyword>
<evidence type="ECO:0000259" key="3">
    <source>
        <dbReference type="Pfam" id="PF13717"/>
    </source>
</evidence>
<dbReference type="InterPro" id="IPR021834">
    <property type="entry name" value="DUF3426"/>
</dbReference>
<dbReference type="Pfam" id="PF11906">
    <property type="entry name" value="DUF3426"/>
    <property type="match status" value="1"/>
</dbReference>
<keyword evidence="2" id="KW-1133">Transmembrane helix</keyword>
<dbReference type="EMBL" id="CP046056">
    <property type="protein sequence ID" value="QQD25497.1"/>
    <property type="molecule type" value="Genomic_DNA"/>
</dbReference>
<gene>
    <name evidence="4" type="ORF">GJQ55_10695</name>
</gene>
<dbReference type="KEGG" id="vcw:GJQ55_10695"/>
<evidence type="ECO:0000256" key="2">
    <source>
        <dbReference type="SAM" id="Phobius"/>
    </source>
</evidence>
<reference evidence="4 5" key="1">
    <citation type="submission" date="2019-11" db="EMBL/GenBank/DDBJ databases">
        <title>Venatorbacter sp. nov. a predator of Campylobacter and other Gram-negative bacteria.</title>
        <authorList>
            <person name="Saeedi A."/>
            <person name="Cummings N.J."/>
            <person name="Connerton I.F."/>
            <person name="Connerton P.L."/>
        </authorList>
    </citation>
    <scope>NUCLEOTIDE SEQUENCE [LARGE SCALE GENOMIC DNA]</scope>
    <source>
        <strain evidence="4">XL5</strain>
    </source>
</reference>
<keyword evidence="2" id="KW-0472">Membrane</keyword>
<protein>
    <submittedName>
        <fullName evidence="4">DUF3426 domain-containing protein</fullName>
    </submittedName>
</protein>
<name>A0A9X7YQY2_9GAMM</name>
<feature type="region of interest" description="Disordered" evidence="1">
    <location>
        <begin position="61"/>
        <end position="90"/>
    </location>
</feature>
<evidence type="ECO:0000313" key="5">
    <source>
        <dbReference type="Proteomes" id="UP000596074"/>
    </source>
</evidence>
<feature type="domain" description="Zinc finger/thioredoxin putative" evidence="3">
    <location>
        <begin position="6"/>
        <end position="39"/>
    </location>
</feature>
<dbReference type="InterPro" id="IPR011723">
    <property type="entry name" value="Znf/thioredoxin_put"/>
</dbReference>
<dbReference type="NCBIfam" id="TIGR02098">
    <property type="entry name" value="MJ0042_CXXC"/>
    <property type="match status" value="1"/>
</dbReference>
<dbReference type="Proteomes" id="UP000596074">
    <property type="component" value="Chromosome"/>
</dbReference>
<dbReference type="RefSeq" id="WP_228344971.1">
    <property type="nucleotide sequence ID" value="NZ_CP046056.1"/>
</dbReference>
<proteinExistence type="predicted"/>